<dbReference type="InterPro" id="IPR001826">
    <property type="entry name" value="RHS"/>
</dbReference>
<dbReference type="PANTHER" id="PTHR32305">
    <property type="match status" value="1"/>
</dbReference>
<feature type="compositionally biased region" description="Basic and acidic residues" evidence="1">
    <location>
        <begin position="165"/>
        <end position="183"/>
    </location>
</feature>
<feature type="domain" description="RHS protein conserved region" evidence="2">
    <location>
        <begin position="21"/>
        <end position="53"/>
    </location>
</feature>
<dbReference type="InterPro" id="IPR050708">
    <property type="entry name" value="T6SS_VgrG/RHS"/>
</dbReference>
<evidence type="ECO:0000259" key="2">
    <source>
        <dbReference type="Pfam" id="PF03527"/>
    </source>
</evidence>
<feature type="non-terminal residue" evidence="3">
    <location>
        <position position="1"/>
    </location>
</feature>
<dbReference type="Gene3D" id="2.180.10.10">
    <property type="entry name" value="RHS repeat-associated core"/>
    <property type="match status" value="1"/>
</dbReference>
<organism evidence="3">
    <name type="scientific">hydrothermal vent metagenome</name>
    <dbReference type="NCBI Taxonomy" id="652676"/>
    <lineage>
        <taxon>unclassified sequences</taxon>
        <taxon>metagenomes</taxon>
        <taxon>ecological metagenomes</taxon>
    </lineage>
</organism>
<reference evidence="3" key="1">
    <citation type="submission" date="2018-06" db="EMBL/GenBank/DDBJ databases">
        <authorList>
            <person name="Zhirakovskaya E."/>
        </authorList>
    </citation>
    <scope>NUCLEOTIDE SEQUENCE</scope>
</reference>
<dbReference type="EMBL" id="UOFX01000087">
    <property type="protein sequence ID" value="VAX11594.1"/>
    <property type="molecule type" value="Genomic_DNA"/>
</dbReference>
<sequence length="227" mass="25182">PGTFEPLLMLHSYGAVPSMQYHYHNDPNGCPTRLLDSQGRVVWATRYSAWGGVVWQLIDQVDNPIRLQGQYADGETGLYYNRHRYYDADVGQFISQDPIGLAGGSNNYQYGLNTAGWVDPLGLTCSPSISAAEITGKTRREIRELASSKGLVAHGLPDSTGNPRKWKDPVTGEQRLRLDRGHVDPNTGLPYNDPKARVDHVHAYEPDGNTKVRDPIDNNPHFPTTGE</sequence>
<gene>
    <name evidence="3" type="ORF">MNBD_GAMMA26-661</name>
</gene>
<dbReference type="InterPro" id="IPR022385">
    <property type="entry name" value="Rhs_assc_core"/>
</dbReference>
<dbReference type="PANTHER" id="PTHR32305:SF15">
    <property type="entry name" value="PROTEIN RHSA-RELATED"/>
    <property type="match status" value="1"/>
</dbReference>
<dbReference type="AlphaFoldDB" id="A0A3B1BIG2"/>
<accession>A0A3B1BIG2</accession>
<proteinExistence type="predicted"/>
<dbReference type="NCBIfam" id="TIGR03696">
    <property type="entry name" value="Rhs_assc_core"/>
    <property type="match status" value="1"/>
</dbReference>
<evidence type="ECO:0000313" key="3">
    <source>
        <dbReference type="EMBL" id="VAX11594.1"/>
    </source>
</evidence>
<feature type="region of interest" description="Disordered" evidence="1">
    <location>
        <begin position="153"/>
        <end position="227"/>
    </location>
</feature>
<dbReference type="PRINTS" id="PR00394">
    <property type="entry name" value="RHSPROTEIN"/>
</dbReference>
<name>A0A3B1BIG2_9ZZZZ</name>
<evidence type="ECO:0000256" key="1">
    <source>
        <dbReference type="SAM" id="MobiDB-lite"/>
    </source>
</evidence>
<feature type="compositionally biased region" description="Basic and acidic residues" evidence="1">
    <location>
        <begin position="194"/>
        <end position="216"/>
    </location>
</feature>
<protein>
    <submittedName>
        <fullName evidence="3">Rhs family protein</fullName>
    </submittedName>
</protein>
<dbReference type="Pfam" id="PF03527">
    <property type="entry name" value="RHS"/>
    <property type="match status" value="1"/>
</dbReference>